<evidence type="ECO:0000313" key="2">
    <source>
        <dbReference type="EMBL" id="ORZ33060.1"/>
    </source>
</evidence>
<protein>
    <submittedName>
        <fullName evidence="2">Uncharacterized protein</fullName>
    </submittedName>
</protein>
<evidence type="ECO:0000256" key="1">
    <source>
        <dbReference type="SAM" id="MobiDB-lite"/>
    </source>
</evidence>
<dbReference type="EMBL" id="MCFL01000039">
    <property type="protein sequence ID" value="ORZ33060.1"/>
    <property type="molecule type" value="Genomic_DNA"/>
</dbReference>
<evidence type="ECO:0000313" key="3">
    <source>
        <dbReference type="Proteomes" id="UP000193411"/>
    </source>
</evidence>
<feature type="region of interest" description="Disordered" evidence="1">
    <location>
        <begin position="163"/>
        <end position="185"/>
    </location>
</feature>
<dbReference type="AlphaFoldDB" id="A0A1Y2HEQ0"/>
<accession>A0A1Y2HEQ0</accession>
<feature type="compositionally biased region" description="Acidic residues" evidence="1">
    <location>
        <begin position="294"/>
        <end position="303"/>
    </location>
</feature>
<organism evidence="2 3">
    <name type="scientific">Catenaria anguillulae PL171</name>
    <dbReference type="NCBI Taxonomy" id="765915"/>
    <lineage>
        <taxon>Eukaryota</taxon>
        <taxon>Fungi</taxon>
        <taxon>Fungi incertae sedis</taxon>
        <taxon>Blastocladiomycota</taxon>
        <taxon>Blastocladiomycetes</taxon>
        <taxon>Blastocladiales</taxon>
        <taxon>Catenariaceae</taxon>
        <taxon>Catenaria</taxon>
    </lineage>
</organism>
<sequence length="320" mass="33935">MRACTAAPAPSVGSAALIPNINLTEVRPHRLQWDAYCPVCVHARACIQDAAGRIVDVEPPTTCCGERSANSGMVFEFLSALNILPKCPDDLWNLADVSDAELRDKARAANRALQMGHFITERGALKKPVSGLERPLLFVPQGQLHLSHRPLTFAAARITRRQRAEQDYPPRHHGQARRGHGPHQPIRARVQAAPPPLSRSAPQNVQCLRVHARRRDVEKECRGLCLIVNKRVEACPPGFKVFKLDAGVPKECREAAAVAAAAAAAASAGALAGSTLGGSGGAAASVGSGSSTDGQDDDDDGEADAGAPPHDLYLKEGAYV</sequence>
<keyword evidence="3" id="KW-1185">Reference proteome</keyword>
<proteinExistence type="predicted"/>
<feature type="region of interest" description="Disordered" evidence="1">
    <location>
        <begin position="277"/>
        <end position="320"/>
    </location>
</feature>
<feature type="compositionally biased region" description="Basic residues" evidence="1">
    <location>
        <begin position="171"/>
        <end position="181"/>
    </location>
</feature>
<comment type="caution">
    <text evidence="2">The sequence shown here is derived from an EMBL/GenBank/DDBJ whole genome shotgun (WGS) entry which is preliminary data.</text>
</comment>
<feature type="compositionally biased region" description="Low complexity" evidence="1">
    <location>
        <begin position="282"/>
        <end position="293"/>
    </location>
</feature>
<dbReference type="Proteomes" id="UP000193411">
    <property type="component" value="Unassembled WGS sequence"/>
</dbReference>
<name>A0A1Y2HEQ0_9FUNG</name>
<gene>
    <name evidence="2" type="ORF">BCR44DRAFT_394600</name>
</gene>
<reference evidence="2 3" key="1">
    <citation type="submission" date="2016-07" db="EMBL/GenBank/DDBJ databases">
        <title>Pervasive Adenine N6-methylation of Active Genes in Fungi.</title>
        <authorList>
            <consortium name="DOE Joint Genome Institute"/>
            <person name="Mondo S.J."/>
            <person name="Dannebaum R.O."/>
            <person name="Kuo R.C."/>
            <person name="Labutti K."/>
            <person name="Haridas S."/>
            <person name="Kuo A."/>
            <person name="Salamov A."/>
            <person name="Ahrendt S.R."/>
            <person name="Lipzen A."/>
            <person name="Sullivan W."/>
            <person name="Andreopoulos W.B."/>
            <person name="Clum A."/>
            <person name="Lindquist E."/>
            <person name="Daum C."/>
            <person name="Ramamoorthy G.K."/>
            <person name="Gryganskyi A."/>
            <person name="Culley D."/>
            <person name="Magnuson J.K."/>
            <person name="James T.Y."/>
            <person name="O'Malley M.A."/>
            <person name="Stajich J.E."/>
            <person name="Spatafora J.W."/>
            <person name="Visel A."/>
            <person name="Grigoriev I.V."/>
        </authorList>
    </citation>
    <scope>NUCLEOTIDE SEQUENCE [LARGE SCALE GENOMIC DNA]</scope>
    <source>
        <strain evidence="2 3">PL171</strain>
    </source>
</reference>